<dbReference type="AlphaFoldDB" id="E4Z6J8"/>
<accession>E4Z6J8</accession>
<proteinExistence type="predicted"/>
<dbReference type="Proteomes" id="UP000011014">
    <property type="component" value="Unassembled WGS sequence"/>
</dbReference>
<gene>
    <name evidence="2" type="ORF">GSOID_T00027919001</name>
</gene>
<feature type="region of interest" description="Disordered" evidence="1">
    <location>
        <begin position="1"/>
        <end position="55"/>
    </location>
</feature>
<feature type="non-terminal residue" evidence="2">
    <location>
        <position position="1"/>
    </location>
</feature>
<dbReference type="EMBL" id="FN658107">
    <property type="protein sequence ID" value="CBY43326.1"/>
    <property type="molecule type" value="Genomic_DNA"/>
</dbReference>
<feature type="compositionally biased region" description="Basic residues" evidence="1">
    <location>
        <begin position="31"/>
        <end position="40"/>
    </location>
</feature>
<protein>
    <submittedName>
        <fullName evidence="2">Uncharacterized protein</fullName>
    </submittedName>
</protein>
<evidence type="ECO:0000256" key="1">
    <source>
        <dbReference type="SAM" id="MobiDB-lite"/>
    </source>
</evidence>
<feature type="compositionally biased region" description="Polar residues" evidence="1">
    <location>
        <begin position="1"/>
        <end position="10"/>
    </location>
</feature>
<sequence length="85" mass="10139">LRQPQKSTRLGLSPLRRKRKISHGNSASRKNQGRIRRFRDYRRSFKSSNSRPCRFHKSRQEYSQAILARIVVSPGFRNEAKNWQL</sequence>
<reference evidence="2" key="1">
    <citation type="journal article" date="2010" name="Science">
        <title>Plasticity of animal genome architecture unmasked by rapid evolution of a pelagic tunicate.</title>
        <authorList>
            <person name="Denoeud F."/>
            <person name="Henriet S."/>
            <person name="Mungpakdee S."/>
            <person name="Aury J.M."/>
            <person name="Da Silva C."/>
            <person name="Brinkmann H."/>
            <person name="Mikhaleva J."/>
            <person name="Olsen L.C."/>
            <person name="Jubin C."/>
            <person name="Canestro C."/>
            <person name="Bouquet J.M."/>
            <person name="Danks G."/>
            <person name="Poulain J."/>
            <person name="Campsteijn C."/>
            <person name="Adamski M."/>
            <person name="Cross I."/>
            <person name="Yadetie F."/>
            <person name="Muffato M."/>
            <person name="Louis A."/>
            <person name="Butcher S."/>
            <person name="Tsagkogeorga G."/>
            <person name="Konrad A."/>
            <person name="Singh S."/>
            <person name="Jensen M.F."/>
            <person name="Cong E.H."/>
            <person name="Eikeseth-Otteraa H."/>
            <person name="Noel B."/>
            <person name="Anthouard V."/>
            <person name="Porcel B.M."/>
            <person name="Kachouri-Lafond R."/>
            <person name="Nishino A."/>
            <person name="Ugolini M."/>
            <person name="Chourrout P."/>
            <person name="Nishida H."/>
            <person name="Aasland R."/>
            <person name="Huzurbazar S."/>
            <person name="Westhof E."/>
            <person name="Delsuc F."/>
            <person name="Lehrach H."/>
            <person name="Reinhardt R."/>
            <person name="Weissenbach J."/>
            <person name="Roy S.W."/>
            <person name="Artiguenave F."/>
            <person name="Postlethwait J.H."/>
            <person name="Manak J.R."/>
            <person name="Thompson E.M."/>
            <person name="Jaillon O."/>
            <person name="Du Pasquier L."/>
            <person name="Boudinot P."/>
            <person name="Liberles D.A."/>
            <person name="Volff J.N."/>
            <person name="Philippe H."/>
            <person name="Lenhard B."/>
            <person name="Roest Crollius H."/>
            <person name="Wincker P."/>
            <person name="Chourrout D."/>
        </authorList>
    </citation>
    <scope>NUCLEOTIDE SEQUENCE [LARGE SCALE GENOMIC DNA]</scope>
</reference>
<name>E4Z6J8_OIKDI</name>
<evidence type="ECO:0000313" key="2">
    <source>
        <dbReference type="EMBL" id="CBY43326.1"/>
    </source>
</evidence>
<organism evidence="2">
    <name type="scientific">Oikopleura dioica</name>
    <name type="common">Tunicate</name>
    <dbReference type="NCBI Taxonomy" id="34765"/>
    <lineage>
        <taxon>Eukaryota</taxon>
        <taxon>Metazoa</taxon>
        <taxon>Chordata</taxon>
        <taxon>Tunicata</taxon>
        <taxon>Appendicularia</taxon>
        <taxon>Copelata</taxon>
        <taxon>Oikopleuridae</taxon>
        <taxon>Oikopleura</taxon>
    </lineage>
</organism>